<evidence type="ECO:0000256" key="6">
    <source>
        <dbReference type="ARBA" id="ARBA00022807"/>
    </source>
</evidence>
<evidence type="ECO:0000256" key="3">
    <source>
        <dbReference type="ARBA" id="ARBA00022670"/>
    </source>
</evidence>
<sequence length="3070" mass="348278">MASPQSLPYIINHVFLPPKLPQKDDNDFEQDSALVQECEAALTSFQTYLPAEERWRWAGCAKMLRKILEIRCPRGDMILERLETSLAEMRERDTLAFDVRSQNAGLIVRRSPEQFSFESFELSPTTKSVMTTTGRLQRCFPGPAIAVGLDKMADPSFREALATFLTQLDANTPDEAWPVVVKAQSKAIEVRDTIHPKFVTEMLTGILRGIGQPLDVVRIYKRTRDDVLWDNAFKPWRRSSVWLLLRVALQTSHVADQDERRGYKSFMIFFMARILERALQCPSQSDILFVMHAKISRRVLKLGLRDEVPWMQYVHGTVEATDRELAKRWDKVEQDPDPLGSQQSWSTSKLSFDSDTELSLSNLRPYVDQISACTAVPSNAKDYNPECAPRIDSHSSTFPQAKLCALESSYATRLSLMDLELWVQECLDTWLASSLDSPMACGVLAELIQDYTKVATSAYANNPEDISLMLLTTMDLWVALDKCATHQEPLLKNYQPGFPPLLFDPLLLPKRIQMERLARVENYIQGRRDRSTHSSSLIFQDNDKAPSFAVQYYEQSLHHQQLRREIEAAATLARDRKLEELAEKKEQHRRLIQEANSIAAHDEGTRWNGYESISYHSPSSCTKCRLNNDADDLSITVHEWPLPYIDLEAKSTVFELDVPGVITSWRDITYTLLVDIFSPPRNLECTAKIYLLRDFNGLYSYIQRPVGRLQLASEAKPFVVAHYRSKKLPQATEKNLCVKNGLRYSVYDSTLSQWTSKLLDQCDVRNVCTFQLPPGPYKTLQWCLDTTCHTPNAVLARQAECPRALDQHQFYAFGTMRSGHRLQWRNLARELTIRTLNFSHEETYMLVAQVAWQVGCSDVRPYESHVDLEEEDFGISLLSTLGNALGTVEGNWQGSIAVHTCLTLATRLLSVSPHSIVQNGCYQILRRVREVTLRWARDISTLLRGSQDAEASTALHLRALEVALIGQSTFDVEREHLATLLQSDEDIAVIIECFITIRDRCPATVESLSQFSKIILRRFEKISYCLETELRQRILQDREGIDRTVQRVWVGYRPGSPWTSLNVPNERWLVTQTSAEGGVCSRTVHYNILDGSLLVDGKPLTRLPRSYELHPTYCRVFGEQTLEVVLSTMRGMIFETRNEIEGQQVHFRMHGTELIIRTQSQQQICELVPDHAMRDDFPLAFVRDYAHWLDISTGRLEWRPLKDVWTSSPENWQMQTDGHQRLVLRSGGRKAIDVRSPTARAITQILSPLEHAPHIHISLNCETGALEIHLPRMKLDFILNHAQSLLESKQFRGMVVDERQSFGAFTGLENKLVLRQIDQSSRSVLVPHGTVSFSPQGHHVRVTIDTTSSLHVKYHIYEIDSQLGRLRDNGSLHSRLFKIYLHATTSHCLVDQLTGRTGTEEALHDLASKTTRSFIQLKPEDIELLEKIARLTPRRQFNPKHLQVMQQVDWTSLSPLSQHCEFYKQVVSILDQARSSQTFQEQPVAIPRLNTCGVLCLLERAAIRDSSFQVEGFGAAAFTVTQDVTYHSRDRSIDADRELRTCQTAQLVNNWSTNLTICPQLLLEIESWAQPIYGPGHVELTLGFDPKWLERPVEFLSRYWCTLQDLLSQSVVGTDKYKVMMLLSTFSYSLYAERELILTLLAFATSPELRMLQAPRSHIFQLADGYRPVQNRLACLAVSQAQEFSSCSQCDLPTLAHETNKVAKARRKRLYKASVDEQATIFAQDLISQWPATDMSTPTGPHLSTYIKVQQAMENARPVFDSWHRNVRFQRYIQQVQNILDRLPPEQQDCQLYSFVPPVDSYIPRRTYVSFADLTSTCAPPLPGPDQGRRFDGWVIRGKRGGADQAKLKELVGKVASQCCSTHEQRYADGLATSFEAMRDDDLVELKDVPNLTPLLETHLEQAQRHKRAIYERIRQRLCSGSHHLVRGSRLLPRLSPISILSRLASDKVTTLSDGWKASWVQYGLAITNVQRAERLLAAASNKLELVGELENSGHQNWDPFDRPQWLLFEIENNILIRPQQVSIANETINPSSGSNSVLQFNMGLGKSSVIIPISAVDLADGTQLVRIVVLKPLAMQMFQLLAKLLGGMLNRRIVYMPISRSLDLSVSQGRQTRQIYEECKQSGSILLLQPEHILSFELMGFERLLSGDSELGNVLIETQNWLHAHSRDILDESDEILSVRYELIYTMGLQRAIDFSPERWNIAQHVLGVLGHAADHVLEKYPSGLEVMPAPPGGFPRIRILQTQAGEVILENVAWQLCEDGLPGVPVWRLSERLKLALFAYLTNPRESAKSLQELQDSGFLSESIKSSLLLLKGLFACGILRFALTQKRWRVNFGLDPSRTLLAVPYHAKDSPAARAEFSHPDVTIVLTCLSYYYGGLSDQQIRSSLEVLLQSDHAQEEYERWVEDAPGLPRPFRHITSINLSNARQCSQEVFPPLRFARGVINFYLSAIVFPTEMKEFPSKLSSSGWDIAREKSHPTTGFSGTNDSRYVLPLSINQRDLPAQLSTNAAVLGCLLRPENYSIDIGPTSATGMLDAQVLLEMISSRPQIRVILDVGAQVLELQNEEVARAWLSRVPESKAQAAIFFDRCNEICVLSRDGRKEPLSISPFAQQMDQCLVYLDQSHTRGVDLKLPTDYQAILTLGPGLTKDQLVQACMRMRKLGKGQSVVFCSSMEVQRKIRECSGRTEGPIEVIDILQWNMAETCAYTSRTIPLWAMQGMRHQLRRTVCSSSIATEHAQRLLEPEAQSLQQRYGHDDVCFKDTLFGNVTEETLLGREKQVNEIQLKCREFEVAALGMATCEEEQERELSPENEREQQTELPPPLRPCVHSVHGDVRQLATHGSLSPWSAAFLPAFSTLHNTTANAYYESTAWPRDLLVTADFANTVRATDGQDLDSFLRPVHWIIRCKRGSVVNYVVVSPYEAQELLPLIRQHKQVTLHIYSPRLSLSMPTLEDLSLYAIPAVPESWSAPAISIHLNLFAGQLYIRTYEDYLLLCSFLGLCSRRPENGVEVASDGFMGQAWRAASCPFTTSPLAFVRTMMLLRRKGQSISFSHIGQLLNGELITREQFSRE</sequence>
<dbReference type="Pfam" id="PF12359">
    <property type="entry name" value="DUF3645"/>
    <property type="match status" value="1"/>
</dbReference>
<dbReference type="InterPro" id="IPR051346">
    <property type="entry name" value="OTU_Deubiquitinase"/>
</dbReference>
<dbReference type="PANTHER" id="PTHR13367">
    <property type="entry name" value="UBIQUITIN THIOESTERASE"/>
    <property type="match status" value="1"/>
</dbReference>
<feature type="region of interest" description="Disordered" evidence="7">
    <location>
        <begin position="2800"/>
        <end position="2823"/>
    </location>
</feature>
<feature type="domain" description="DUF3645" evidence="9">
    <location>
        <begin position="2338"/>
        <end position="2370"/>
    </location>
</feature>
<dbReference type="OrthoDB" id="3182339at2759"/>
<dbReference type="InterPro" id="IPR046541">
    <property type="entry name" value="DUF6606"/>
</dbReference>
<keyword evidence="12" id="KW-1185">Reference proteome</keyword>
<dbReference type="Pfam" id="PF12340">
    <property type="entry name" value="DUF3638"/>
    <property type="match status" value="1"/>
</dbReference>
<evidence type="ECO:0000256" key="5">
    <source>
        <dbReference type="ARBA" id="ARBA00022801"/>
    </source>
</evidence>
<evidence type="ECO:0000256" key="1">
    <source>
        <dbReference type="ARBA" id="ARBA00000707"/>
    </source>
</evidence>
<dbReference type="Pfam" id="PF20255">
    <property type="entry name" value="DUF6606"/>
    <property type="match status" value="1"/>
</dbReference>
<reference evidence="11" key="1">
    <citation type="submission" date="2021-07" db="EMBL/GenBank/DDBJ databases">
        <authorList>
            <person name="Durling M."/>
        </authorList>
    </citation>
    <scope>NUCLEOTIDE SEQUENCE</scope>
</reference>
<keyword evidence="4" id="KW-0833">Ubl conjugation pathway</keyword>
<evidence type="ECO:0000259" key="9">
    <source>
        <dbReference type="Pfam" id="PF12359"/>
    </source>
</evidence>
<protein>
    <recommendedName>
        <fullName evidence="2">ubiquitinyl hydrolase 1</fullName>
        <ecNumber evidence="2">3.4.19.12</ecNumber>
    </recommendedName>
</protein>
<proteinExistence type="predicted"/>
<keyword evidence="3" id="KW-0645">Protease</keyword>
<feature type="domain" description="DUF3638" evidence="8">
    <location>
        <begin position="1995"/>
        <end position="2216"/>
    </location>
</feature>
<feature type="compositionally biased region" description="Basic and acidic residues" evidence="7">
    <location>
        <begin position="2805"/>
        <end position="2816"/>
    </location>
</feature>
<gene>
    <name evidence="11" type="ORF">HYALB_00002219</name>
</gene>
<dbReference type="GO" id="GO:0006508">
    <property type="term" value="P:proteolysis"/>
    <property type="evidence" value="ECO:0007669"/>
    <property type="project" value="UniProtKB-KW"/>
</dbReference>
<keyword evidence="5" id="KW-0378">Hydrolase</keyword>
<accession>A0A9N9LH49</accession>
<comment type="caution">
    <text evidence="11">The sequence shown here is derived from an EMBL/GenBank/DDBJ whole genome shotgun (WGS) entry which is preliminary data.</text>
</comment>
<dbReference type="PANTHER" id="PTHR13367:SF34">
    <property type="match status" value="1"/>
</dbReference>
<dbReference type="InterPro" id="IPR022105">
    <property type="entry name" value="DUF3645"/>
</dbReference>
<evidence type="ECO:0000256" key="4">
    <source>
        <dbReference type="ARBA" id="ARBA00022786"/>
    </source>
</evidence>
<dbReference type="GO" id="GO:0004843">
    <property type="term" value="F:cysteine-type deubiquitinase activity"/>
    <property type="evidence" value="ECO:0007669"/>
    <property type="project" value="UniProtKB-EC"/>
</dbReference>
<keyword evidence="6" id="KW-0788">Thiol protease</keyword>
<feature type="domain" description="DUF6606" evidence="10">
    <location>
        <begin position="10"/>
        <end position="276"/>
    </location>
</feature>
<evidence type="ECO:0000256" key="7">
    <source>
        <dbReference type="SAM" id="MobiDB-lite"/>
    </source>
</evidence>
<dbReference type="InterPro" id="IPR022099">
    <property type="entry name" value="DUF3638"/>
</dbReference>
<dbReference type="Proteomes" id="UP000701801">
    <property type="component" value="Unassembled WGS sequence"/>
</dbReference>
<evidence type="ECO:0000259" key="8">
    <source>
        <dbReference type="Pfam" id="PF12340"/>
    </source>
</evidence>
<evidence type="ECO:0000256" key="2">
    <source>
        <dbReference type="ARBA" id="ARBA00012759"/>
    </source>
</evidence>
<comment type="catalytic activity">
    <reaction evidence="1">
        <text>Thiol-dependent hydrolysis of ester, thioester, amide, peptide and isopeptide bonds formed by the C-terminal Gly of ubiquitin (a 76-residue protein attached to proteins as an intracellular targeting signal).</text>
        <dbReference type="EC" id="3.4.19.12"/>
    </reaction>
</comment>
<dbReference type="EC" id="3.4.19.12" evidence="2"/>
<evidence type="ECO:0000313" key="12">
    <source>
        <dbReference type="Proteomes" id="UP000701801"/>
    </source>
</evidence>
<organism evidence="11 12">
    <name type="scientific">Hymenoscyphus albidus</name>
    <dbReference type="NCBI Taxonomy" id="595503"/>
    <lineage>
        <taxon>Eukaryota</taxon>
        <taxon>Fungi</taxon>
        <taxon>Dikarya</taxon>
        <taxon>Ascomycota</taxon>
        <taxon>Pezizomycotina</taxon>
        <taxon>Leotiomycetes</taxon>
        <taxon>Helotiales</taxon>
        <taxon>Helotiaceae</taxon>
        <taxon>Hymenoscyphus</taxon>
    </lineage>
</organism>
<evidence type="ECO:0000313" key="11">
    <source>
        <dbReference type="EMBL" id="CAG8973653.1"/>
    </source>
</evidence>
<evidence type="ECO:0000259" key="10">
    <source>
        <dbReference type="Pfam" id="PF20255"/>
    </source>
</evidence>
<name>A0A9N9LH49_9HELO</name>
<dbReference type="EMBL" id="CAJVRM010000077">
    <property type="protein sequence ID" value="CAG8973653.1"/>
    <property type="molecule type" value="Genomic_DNA"/>
</dbReference>